<evidence type="ECO:0000313" key="1">
    <source>
        <dbReference type="EMBL" id="OMG69625.1"/>
    </source>
</evidence>
<reference evidence="1 2" key="1">
    <citation type="submission" date="2017-01" db="EMBL/GenBank/DDBJ databases">
        <title>Phylogeographic, genomic and meropenem susceptibility analysis of Burkholderia ubonensis.</title>
        <authorList>
            <person name="Price E.P."/>
            <person name="Sarovich D.S."/>
            <person name="Webb J.R."/>
            <person name="Hall C.M."/>
            <person name="Sahl J.W."/>
            <person name="Kaestli M."/>
            <person name="Mayo M."/>
            <person name="Harrington G."/>
            <person name="Baker A.L."/>
            <person name="Sidak-Loftis L.C."/>
            <person name="Lummis M."/>
            <person name="Schupp J.M."/>
            <person name="Gillece J.D."/>
            <person name="Tuanyok A."/>
            <person name="Warner J."/>
            <person name="Busch J.D."/>
            <person name="Keim P."/>
            <person name="Currie B.J."/>
            <person name="Wagner D.M."/>
        </authorList>
    </citation>
    <scope>NUCLEOTIDE SEQUENCE [LARGE SCALE GENOMIC DNA]</scope>
    <source>
        <strain evidence="1 2">A21</strain>
    </source>
</reference>
<proteinExistence type="predicted"/>
<organism evidence="1 2">
    <name type="scientific">Burkholderia ubonensis</name>
    <dbReference type="NCBI Taxonomy" id="101571"/>
    <lineage>
        <taxon>Bacteria</taxon>
        <taxon>Pseudomonadati</taxon>
        <taxon>Pseudomonadota</taxon>
        <taxon>Betaproteobacteria</taxon>
        <taxon>Burkholderiales</taxon>
        <taxon>Burkholderiaceae</taxon>
        <taxon>Burkholderia</taxon>
        <taxon>Burkholderia cepacia complex</taxon>
    </lineage>
</organism>
<evidence type="ECO:0000313" key="2">
    <source>
        <dbReference type="Proteomes" id="UP000187194"/>
    </source>
</evidence>
<dbReference type="Proteomes" id="UP000187194">
    <property type="component" value="Unassembled WGS sequence"/>
</dbReference>
<accession>A0A1R1J2S5</accession>
<sequence length="195" mass="21913">MTGQRINYGQPTGMYLLIEQLHVKSGLPSLANTIGASNLQIYRTVAQLYETADIYIDNQRVASGEMTMWQMLKGAFGIDVVTRPNGKTTLVLEYAGFVSNITPLPKIGNLLPELITKEYTLKVRSPYIFGTDPLPDIQLYRHTKSVFMQRNGGQSPATAMAKYNRRTRELIRLNTISEIDSVLRDLRTALPSLNF</sequence>
<dbReference type="EMBL" id="MTJZ01000064">
    <property type="protein sequence ID" value="OMG69625.1"/>
    <property type="molecule type" value="Genomic_DNA"/>
</dbReference>
<name>A0A1R1J2S5_9BURK</name>
<comment type="caution">
    <text evidence="1">The sequence shown here is derived from an EMBL/GenBank/DDBJ whole genome shotgun (WGS) entry which is preliminary data.</text>
</comment>
<gene>
    <name evidence="1" type="ORF">BW685_29270</name>
</gene>
<dbReference type="RefSeq" id="WP_076481721.1">
    <property type="nucleotide sequence ID" value="NZ_MTJZ01000064.1"/>
</dbReference>
<dbReference type="AlphaFoldDB" id="A0A1R1J2S5"/>
<protein>
    <submittedName>
        <fullName evidence="1">Uncharacterized protein</fullName>
    </submittedName>
</protein>